<proteinExistence type="predicted"/>
<organism evidence="1 2">
    <name type="scientific">Vitis vinifera</name>
    <name type="common">Grape</name>
    <dbReference type="NCBI Taxonomy" id="29760"/>
    <lineage>
        <taxon>Eukaryota</taxon>
        <taxon>Viridiplantae</taxon>
        <taxon>Streptophyta</taxon>
        <taxon>Embryophyta</taxon>
        <taxon>Tracheophyta</taxon>
        <taxon>Spermatophyta</taxon>
        <taxon>Magnoliopsida</taxon>
        <taxon>eudicotyledons</taxon>
        <taxon>Gunneridae</taxon>
        <taxon>Pentapetalae</taxon>
        <taxon>rosids</taxon>
        <taxon>Vitales</taxon>
        <taxon>Vitaceae</taxon>
        <taxon>Viteae</taxon>
        <taxon>Vitis</taxon>
    </lineage>
</organism>
<gene>
    <name evidence="1" type="ORF">CK203_075199</name>
</gene>
<accession>A0A438F6F8</accession>
<comment type="caution">
    <text evidence="1">The sequence shown here is derived from an EMBL/GenBank/DDBJ whole genome shotgun (WGS) entry which is preliminary data.</text>
</comment>
<sequence length="74" mass="8724">MELAICFRKGKMVELYFLCRVLGRKKEGYAFERKVLWKQIIGGKYGEEEGGWRSCEVRDAYGLRLRKTIRSETS</sequence>
<name>A0A438F6F8_VITVI</name>
<reference evidence="1 2" key="1">
    <citation type="journal article" date="2018" name="PLoS Genet.">
        <title>Population sequencing reveals clonal diversity and ancestral inbreeding in the grapevine cultivar Chardonnay.</title>
        <authorList>
            <person name="Roach M.J."/>
            <person name="Johnson D.L."/>
            <person name="Bohlmann J."/>
            <person name="van Vuuren H.J."/>
            <person name="Jones S.J."/>
            <person name="Pretorius I.S."/>
            <person name="Schmidt S.A."/>
            <person name="Borneman A.R."/>
        </authorList>
    </citation>
    <scope>NUCLEOTIDE SEQUENCE [LARGE SCALE GENOMIC DNA]</scope>
    <source>
        <strain evidence="2">cv. Chardonnay</strain>
        <tissue evidence="1">Leaf</tissue>
    </source>
</reference>
<evidence type="ECO:0000313" key="2">
    <source>
        <dbReference type="Proteomes" id="UP000288805"/>
    </source>
</evidence>
<evidence type="ECO:0000313" key="1">
    <source>
        <dbReference type="EMBL" id="RVW55541.1"/>
    </source>
</evidence>
<dbReference type="EMBL" id="QGNW01001114">
    <property type="protein sequence ID" value="RVW55541.1"/>
    <property type="molecule type" value="Genomic_DNA"/>
</dbReference>
<protein>
    <submittedName>
        <fullName evidence="1">Uncharacterized protein</fullName>
    </submittedName>
</protein>
<dbReference type="Proteomes" id="UP000288805">
    <property type="component" value="Unassembled WGS sequence"/>
</dbReference>
<dbReference type="AlphaFoldDB" id="A0A438F6F8"/>